<evidence type="ECO:0000313" key="4">
    <source>
        <dbReference type="EMBL" id="RDU37736.1"/>
    </source>
</evidence>
<dbReference type="Pfam" id="PF00990">
    <property type="entry name" value="GGDEF"/>
    <property type="match status" value="1"/>
</dbReference>
<feature type="transmembrane region" description="Helical" evidence="1">
    <location>
        <begin position="37"/>
        <end position="57"/>
    </location>
</feature>
<dbReference type="InterPro" id="IPR000014">
    <property type="entry name" value="PAS"/>
</dbReference>
<keyword evidence="1" id="KW-1133">Transmembrane helix</keyword>
<feature type="transmembrane region" description="Helical" evidence="1">
    <location>
        <begin position="121"/>
        <end position="138"/>
    </location>
</feature>
<dbReference type="InterPro" id="IPR043128">
    <property type="entry name" value="Rev_trsase/Diguanyl_cyclase"/>
</dbReference>
<feature type="domain" description="GGDEF" evidence="3">
    <location>
        <begin position="360"/>
        <end position="489"/>
    </location>
</feature>
<dbReference type="InterPro" id="IPR035965">
    <property type="entry name" value="PAS-like_dom_sf"/>
</dbReference>
<evidence type="ECO:0000259" key="2">
    <source>
        <dbReference type="PROSITE" id="PS50113"/>
    </source>
</evidence>
<dbReference type="AlphaFoldDB" id="A0A3D8GUL6"/>
<dbReference type="OrthoDB" id="9759607at2"/>
<dbReference type="Gene3D" id="3.30.70.270">
    <property type="match status" value="1"/>
</dbReference>
<dbReference type="NCBIfam" id="TIGR00254">
    <property type="entry name" value="GGDEF"/>
    <property type="match status" value="1"/>
</dbReference>
<evidence type="ECO:0000313" key="5">
    <source>
        <dbReference type="Proteomes" id="UP000257144"/>
    </source>
</evidence>
<reference evidence="4 5" key="1">
    <citation type="submission" date="2018-07" db="EMBL/GenBank/DDBJ databases">
        <title>Bacillus sp. YLB-04 draft genome sequence.</title>
        <authorList>
            <person name="Yu L."/>
            <person name="Tang X."/>
        </authorList>
    </citation>
    <scope>NUCLEOTIDE SEQUENCE [LARGE SCALE GENOMIC DNA]</scope>
    <source>
        <strain evidence="4 5">YLB-04</strain>
    </source>
</reference>
<dbReference type="PROSITE" id="PS50887">
    <property type="entry name" value="GGDEF"/>
    <property type="match status" value="1"/>
</dbReference>
<dbReference type="SMART" id="SM00267">
    <property type="entry name" value="GGDEF"/>
    <property type="match status" value="1"/>
</dbReference>
<dbReference type="InterPro" id="IPR029787">
    <property type="entry name" value="Nucleotide_cyclase"/>
</dbReference>
<feature type="transmembrane region" description="Helical" evidence="1">
    <location>
        <begin position="175"/>
        <end position="194"/>
    </location>
</feature>
<dbReference type="PROSITE" id="PS50113">
    <property type="entry name" value="PAC"/>
    <property type="match status" value="1"/>
</dbReference>
<keyword evidence="1" id="KW-0812">Transmembrane</keyword>
<dbReference type="SUPFAM" id="SSF55785">
    <property type="entry name" value="PYP-like sensor domain (PAS domain)"/>
    <property type="match status" value="1"/>
</dbReference>
<feature type="transmembrane region" description="Helical" evidence="1">
    <location>
        <begin position="97"/>
        <end position="115"/>
    </location>
</feature>
<dbReference type="CDD" id="cd01949">
    <property type="entry name" value="GGDEF"/>
    <property type="match status" value="1"/>
</dbReference>
<protein>
    <submittedName>
        <fullName evidence="4">GGDEF domain-containing protein</fullName>
    </submittedName>
</protein>
<gene>
    <name evidence="4" type="ORF">DRW41_07870</name>
</gene>
<dbReference type="InterPro" id="IPR052155">
    <property type="entry name" value="Biofilm_reg_signaling"/>
</dbReference>
<keyword evidence="5" id="KW-1185">Reference proteome</keyword>
<dbReference type="InterPro" id="IPR000700">
    <property type="entry name" value="PAS-assoc_C"/>
</dbReference>
<feature type="transmembrane region" description="Helical" evidence="1">
    <location>
        <begin position="63"/>
        <end position="85"/>
    </location>
</feature>
<comment type="caution">
    <text evidence="4">The sequence shown here is derived from an EMBL/GenBank/DDBJ whole genome shotgun (WGS) entry which is preliminary data.</text>
</comment>
<organism evidence="4 5">
    <name type="scientific">Neobacillus piezotolerans</name>
    <dbReference type="NCBI Taxonomy" id="2259171"/>
    <lineage>
        <taxon>Bacteria</taxon>
        <taxon>Bacillati</taxon>
        <taxon>Bacillota</taxon>
        <taxon>Bacilli</taxon>
        <taxon>Bacillales</taxon>
        <taxon>Bacillaceae</taxon>
        <taxon>Neobacillus</taxon>
    </lineage>
</organism>
<dbReference type="Gene3D" id="3.30.450.20">
    <property type="entry name" value="PAS domain"/>
    <property type="match status" value="1"/>
</dbReference>
<dbReference type="PANTHER" id="PTHR44757:SF2">
    <property type="entry name" value="BIOFILM ARCHITECTURE MAINTENANCE PROTEIN MBAA"/>
    <property type="match status" value="1"/>
</dbReference>
<dbReference type="NCBIfam" id="TIGR00229">
    <property type="entry name" value="sensory_box"/>
    <property type="match status" value="1"/>
</dbReference>
<dbReference type="EMBL" id="QNQT01000002">
    <property type="protein sequence ID" value="RDU37736.1"/>
    <property type="molecule type" value="Genomic_DNA"/>
</dbReference>
<dbReference type="PANTHER" id="PTHR44757">
    <property type="entry name" value="DIGUANYLATE CYCLASE DGCP"/>
    <property type="match status" value="1"/>
</dbReference>
<proteinExistence type="predicted"/>
<evidence type="ECO:0000259" key="3">
    <source>
        <dbReference type="PROSITE" id="PS50887"/>
    </source>
</evidence>
<evidence type="ECO:0000256" key="1">
    <source>
        <dbReference type="SAM" id="Phobius"/>
    </source>
</evidence>
<dbReference type="SUPFAM" id="SSF55073">
    <property type="entry name" value="Nucleotide cyclase"/>
    <property type="match status" value="1"/>
</dbReference>
<feature type="domain" description="PAC" evidence="2">
    <location>
        <begin position="280"/>
        <end position="330"/>
    </location>
</feature>
<accession>A0A3D8GUL6</accession>
<name>A0A3D8GUL6_9BACI</name>
<keyword evidence="1" id="KW-0472">Membrane</keyword>
<dbReference type="InterPro" id="IPR000160">
    <property type="entry name" value="GGDEF_dom"/>
</dbReference>
<sequence>MPMRPLSKLLKPSFKDRNASRTFHHHVDGLIFERIKLVSLLLAASYPLMFAVDFFLLRDLGGIIYRMNLFIIHTVCFFASVIFLYLRKKRWSMNKRFINYTYIAFYLAAGAAASINSQMLTGTIAAYVIVIISAAAVFPLRPFHFSIMLACVHALFLAVLPEVNENYYTLLAKQLNASGAAAVSLLICYSFYMFQKQIYINEEKLKGKEESFRRLFSMNPSPLLLANLEENKIVLMNRQATEFYQTGTVPLHELNADFLFPKIEEKQEIFEKLKHTGYLQNFEIEYTDSDGSPKWAMLNLEPIDYMEQPCVLIGVSDITNFKKKEEELHRQATLDTLTGIMNRRRGIEILEQRTLSSVGREFTLCFVDINNLKTVNDRYGHNVGDEMIKLICDVISGQINADDVFFRLGGDEFVIIFTEKNPDGVRKTWDAITVEFEILNSTMQKDFQLSASYGLYHFTPGNKMTAEEIIELADKEMYKEKSMFRAVTN</sequence>
<dbReference type="Proteomes" id="UP000257144">
    <property type="component" value="Unassembled WGS sequence"/>
</dbReference>
<feature type="transmembrane region" description="Helical" evidence="1">
    <location>
        <begin position="145"/>
        <end position="163"/>
    </location>
</feature>